<dbReference type="AlphaFoldDB" id="A0AA39ML07"/>
<comment type="caution">
    <text evidence="1">The sequence shown here is derived from an EMBL/GenBank/DDBJ whole genome shotgun (WGS) entry which is preliminary data.</text>
</comment>
<keyword evidence="2" id="KW-1185">Reference proteome</keyword>
<reference evidence="1" key="1">
    <citation type="submission" date="2023-06" db="EMBL/GenBank/DDBJ databases">
        <authorList>
            <consortium name="Lawrence Berkeley National Laboratory"/>
            <person name="Ahrendt S."/>
            <person name="Sahu N."/>
            <person name="Indic B."/>
            <person name="Wong-Bajracharya J."/>
            <person name="Merenyi Z."/>
            <person name="Ke H.-M."/>
            <person name="Monk M."/>
            <person name="Kocsube S."/>
            <person name="Drula E."/>
            <person name="Lipzen A."/>
            <person name="Balint B."/>
            <person name="Henrissat B."/>
            <person name="Andreopoulos B."/>
            <person name="Martin F.M."/>
            <person name="Harder C.B."/>
            <person name="Rigling D."/>
            <person name="Ford K.L."/>
            <person name="Foster G.D."/>
            <person name="Pangilinan J."/>
            <person name="Papanicolaou A."/>
            <person name="Barry K."/>
            <person name="LaButti K."/>
            <person name="Viragh M."/>
            <person name="Koriabine M."/>
            <person name="Yan M."/>
            <person name="Riley R."/>
            <person name="Champramary S."/>
            <person name="Plett K.L."/>
            <person name="Tsai I.J."/>
            <person name="Slot J."/>
            <person name="Sipos G."/>
            <person name="Plett J."/>
            <person name="Nagy L.G."/>
            <person name="Grigoriev I.V."/>
        </authorList>
    </citation>
    <scope>NUCLEOTIDE SEQUENCE</scope>
    <source>
        <strain evidence="1">CCBAS 213</strain>
    </source>
</reference>
<dbReference type="Proteomes" id="UP001175211">
    <property type="component" value="Unassembled WGS sequence"/>
</dbReference>
<proteinExistence type="predicted"/>
<organism evidence="1 2">
    <name type="scientific">Armillaria tabescens</name>
    <name type="common">Ringless honey mushroom</name>
    <name type="synonym">Agaricus tabescens</name>
    <dbReference type="NCBI Taxonomy" id="1929756"/>
    <lineage>
        <taxon>Eukaryota</taxon>
        <taxon>Fungi</taxon>
        <taxon>Dikarya</taxon>
        <taxon>Basidiomycota</taxon>
        <taxon>Agaricomycotina</taxon>
        <taxon>Agaricomycetes</taxon>
        <taxon>Agaricomycetidae</taxon>
        <taxon>Agaricales</taxon>
        <taxon>Marasmiineae</taxon>
        <taxon>Physalacriaceae</taxon>
        <taxon>Desarmillaria</taxon>
    </lineage>
</organism>
<name>A0AA39ML07_ARMTA</name>
<dbReference type="GeneID" id="85362144"/>
<gene>
    <name evidence="1" type="ORF">EV420DRAFT_1651862</name>
</gene>
<sequence>MKVGPSRTYPSLWFMPSHPLITPATDADILDNLHCQRQQTFVFNDCYTSICSLNRLLSYPINHFGGESVYVLYGRPLQLIAEISLNVYQGRLVNAELSVTHFDDPGASPHSLTSDHDDSTLGAITALYQPTSSLRSVIQSAQVNTPCIDLGIDEVLKELNVTLDAPYTPDDSALEYFISQNYDFRTVYANFHSY</sequence>
<accession>A0AA39ML07</accession>
<evidence type="ECO:0000313" key="2">
    <source>
        <dbReference type="Proteomes" id="UP001175211"/>
    </source>
</evidence>
<dbReference type="RefSeq" id="XP_060322639.1">
    <property type="nucleotide sequence ID" value="XM_060478596.1"/>
</dbReference>
<protein>
    <submittedName>
        <fullName evidence="1">Uncharacterized protein</fullName>
    </submittedName>
</protein>
<evidence type="ECO:0000313" key="1">
    <source>
        <dbReference type="EMBL" id="KAK0437599.1"/>
    </source>
</evidence>
<dbReference type="EMBL" id="JAUEPS010000107">
    <property type="protein sequence ID" value="KAK0437599.1"/>
    <property type="molecule type" value="Genomic_DNA"/>
</dbReference>